<evidence type="ECO:0000313" key="4">
    <source>
        <dbReference type="Proteomes" id="UP000005143"/>
    </source>
</evidence>
<dbReference type="InterPro" id="IPR001917">
    <property type="entry name" value="Aminotrans_II_pyridoxalP_BS"/>
</dbReference>
<proteinExistence type="predicted"/>
<feature type="domain" description="ChsH2 rubredoxin-like zinc ribbon" evidence="2">
    <location>
        <begin position="346"/>
        <end position="373"/>
    </location>
</feature>
<dbReference type="EC" id="2.3.3.10" evidence="3"/>
<dbReference type="InterPro" id="IPR002878">
    <property type="entry name" value="ChsH2_C"/>
</dbReference>
<sequence>MNGIVSYGAYLPRHRLDRAAIRKTLGQGGGRGTRSVAGYDEDTTSMAVEAARRARWGASFAPASLQFATTAPAYADKTNANAIHAALGLAPEVFADDHASAVRSAIGALRAAAADGGLAVLADVRLGRPGSADEAGGGDGAAAFLFGSGDDVVAEIVGRASVTAEFLDRWRTPGQTASSTWEERFGLGEYLPLAQQAAQRALAAAGVERPDHVVVASSHGRVARTVAKSFGDAATDRLEPVAGNLGAAHLGVQLVDALDRAQPGETVLALSVADGADAFLLRVTDAIARRPSGQGVVDQLALAADVDYATFLTWRGGLDREPPRRPDPVRYEAPPAARAAAWKFGFVGSRCQQCERMHVPPQRVCAGCGATDLMTAESLADVEGTIATYAVDRLAYSLSPPTVTVAVDFDGGGRFSCELTDGDPSAVAVGGRVEMTFRRMYSAQGVHNYFWKARPVVAAPTADEPALAAATAKEL</sequence>
<dbReference type="Gene3D" id="3.40.47.10">
    <property type="match status" value="1"/>
</dbReference>
<dbReference type="SUPFAM" id="SSF53901">
    <property type="entry name" value="Thiolase-like"/>
    <property type="match status" value="2"/>
</dbReference>
<dbReference type="InterPro" id="IPR022002">
    <property type="entry name" value="ChsH2_Znr"/>
</dbReference>
<protein>
    <submittedName>
        <fullName evidence="3">Hydroxymethylglutaryl-CoA synthase</fullName>
        <ecNumber evidence="3">2.3.3.10</ecNumber>
    </submittedName>
</protein>
<dbReference type="RefSeq" id="WP_007571514.1">
    <property type="nucleotide sequence ID" value="NZ_AGUD01000044.1"/>
</dbReference>
<dbReference type="InterPro" id="IPR052513">
    <property type="entry name" value="Thioester_dehydratase-like"/>
</dbReference>
<feature type="domain" description="ChsH2 C-terminal OB-fold" evidence="1">
    <location>
        <begin position="383"/>
        <end position="438"/>
    </location>
</feature>
<dbReference type="PANTHER" id="PTHR34075">
    <property type="entry name" value="BLR3430 PROTEIN"/>
    <property type="match status" value="1"/>
</dbReference>
<dbReference type="Proteomes" id="UP000005143">
    <property type="component" value="Unassembled WGS sequence"/>
</dbReference>
<dbReference type="InterPro" id="IPR012340">
    <property type="entry name" value="NA-bd_OB-fold"/>
</dbReference>
<keyword evidence="4" id="KW-1185">Reference proteome</keyword>
<organism evidence="3 4">
    <name type="scientific">Patulibacter medicamentivorans</name>
    <dbReference type="NCBI Taxonomy" id="1097667"/>
    <lineage>
        <taxon>Bacteria</taxon>
        <taxon>Bacillati</taxon>
        <taxon>Actinomycetota</taxon>
        <taxon>Thermoleophilia</taxon>
        <taxon>Solirubrobacterales</taxon>
        <taxon>Patulibacteraceae</taxon>
        <taxon>Patulibacter</taxon>
    </lineage>
</organism>
<comment type="caution">
    <text evidence="3">The sequence shown here is derived from an EMBL/GenBank/DDBJ whole genome shotgun (WGS) entry which is preliminary data.</text>
</comment>
<evidence type="ECO:0000313" key="3">
    <source>
        <dbReference type="EMBL" id="EHN12138.1"/>
    </source>
</evidence>
<evidence type="ECO:0000259" key="2">
    <source>
        <dbReference type="Pfam" id="PF12172"/>
    </source>
</evidence>
<gene>
    <name evidence="3" type="ORF">PAI11_09660</name>
</gene>
<keyword evidence="3" id="KW-0808">Transferase</keyword>
<dbReference type="AlphaFoldDB" id="H0E2F3"/>
<dbReference type="SUPFAM" id="SSF50249">
    <property type="entry name" value="Nucleic acid-binding proteins"/>
    <property type="match status" value="1"/>
</dbReference>
<evidence type="ECO:0000259" key="1">
    <source>
        <dbReference type="Pfam" id="PF01796"/>
    </source>
</evidence>
<dbReference type="GO" id="GO:0004421">
    <property type="term" value="F:hydroxymethylglutaryl-CoA synthase activity"/>
    <property type="evidence" value="ECO:0007669"/>
    <property type="project" value="UniProtKB-EC"/>
</dbReference>
<accession>H0E2F3</accession>
<dbReference type="PROSITE" id="PS00599">
    <property type="entry name" value="AA_TRANSFER_CLASS_2"/>
    <property type="match status" value="1"/>
</dbReference>
<keyword evidence="3" id="KW-0012">Acyltransferase</keyword>
<dbReference type="PANTHER" id="PTHR34075:SF5">
    <property type="entry name" value="BLR3430 PROTEIN"/>
    <property type="match status" value="1"/>
</dbReference>
<dbReference type="PATRIC" id="fig|1097667.3.peg.963"/>
<reference evidence="3 4" key="1">
    <citation type="journal article" date="2013" name="Biodegradation">
        <title>Quantitative proteomic analysis of ibuprofen-degrading Patulibacter sp. strain I11.</title>
        <authorList>
            <person name="Almeida B."/>
            <person name="Kjeldal H."/>
            <person name="Lolas I."/>
            <person name="Knudsen A.D."/>
            <person name="Carvalho G."/>
            <person name="Nielsen K.L."/>
            <person name="Barreto Crespo M.T."/>
            <person name="Stensballe A."/>
            <person name="Nielsen J.L."/>
        </authorList>
    </citation>
    <scope>NUCLEOTIDE SEQUENCE [LARGE SCALE GENOMIC DNA]</scope>
    <source>
        <strain evidence="3 4">I11</strain>
    </source>
</reference>
<dbReference type="EMBL" id="AGUD01000044">
    <property type="protein sequence ID" value="EHN12138.1"/>
    <property type="molecule type" value="Genomic_DNA"/>
</dbReference>
<name>H0E2F3_9ACTN</name>
<dbReference type="Pfam" id="PF12172">
    <property type="entry name" value="zf-ChsH2"/>
    <property type="match status" value="1"/>
</dbReference>
<dbReference type="Pfam" id="PF01796">
    <property type="entry name" value="OB_ChsH2_C"/>
    <property type="match status" value="1"/>
</dbReference>
<dbReference type="OrthoDB" id="8771453at2"/>
<dbReference type="InterPro" id="IPR016039">
    <property type="entry name" value="Thiolase-like"/>
</dbReference>